<dbReference type="WBParaSite" id="scaffold3481_cov238.g6694">
    <property type="protein sequence ID" value="scaffold3481_cov238.g6694"/>
    <property type="gene ID" value="scaffold3481_cov238.g6694"/>
</dbReference>
<sequence length="141" mass="15553">MSLMQALMLYAVPLVVLLIFNLKLTRFLEKNSKNMNNRLPKMSVSATQQNRVEKSGSLVSGVAVASSTTNNLRKSSGGALINNQQKRRNKTTSLLIAMAGSYAFLWFPFTLISVLIDLDLMEGGSPTMERVDQACKLVIKN</sequence>
<evidence type="ECO:0000313" key="8">
    <source>
        <dbReference type="WBParaSite" id="scaffold3481_cov238.g6694"/>
    </source>
</evidence>
<feature type="transmembrane region" description="Helical" evidence="5">
    <location>
        <begin position="94"/>
        <end position="116"/>
    </location>
</feature>
<protein>
    <submittedName>
        <fullName evidence="8">G-protein coupled receptors family 1 profile domain-containing protein</fullName>
    </submittedName>
</protein>
<evidence type="ECO:0000256" key="2">
    <source>
        <dbReference type="ARBA" id="ARBA00022692"/>
    </source>
</evidence>
<keyword evidence="2 5" id="KW-0812">Transmembrane</keyword>
<evidence type="ECO:0000256" key="1">
    <source>
        <dbReference type="ARBA" id="ARBA00004370"/>
    </source>
</evidence>
<feature type="transmembrane region" description="Helical" evidence="5">
    <location>
        <begin position="6"/>
        <end position="24"/>
    </location>
</feature>
<dbReference type="Gene3D" id="1.20.1070.10">
    <property type="entry name" value="Rhodopsin 7-helix transmembrane proteins"/>
    <property type="match status" value="1"/>
</dbReference>
<proteinExistence type="predicted"/>
<organism evidence="7 8">
    <name type="scientific">Meloidogyne javanica</name>
    <name type="common">Root-knot nematode worm</name>
    <dbReference type="NCBI Taxonomy" id="6303"/>
    <lineage>
        <taxon>Eukaryota</taxon>
        <taxon>Metazoa</taxon>
        <taxon>Ecdysozoa</taxon>
        <taxon>Nematoda</taxon>
        <taxon>Chromadorea</taxon>
        <taxon>Rhabditida</taxon>
        <taxon>Tylenchina</taxon>
        <taxon>Tylenchomorpha</taxon>
        <taxon>Tylenchoidea</taxon>
        <taxon>Meloidogynidae</taxon>
        <taxon>Meloidogyninae</taxon>
        <taxon>Meloidogyne</taxon>
        <taxon>Meloidogyne incognita group</taxon>
    </lineage>
</organism>
<dbReference type="Proteomes" id="UP000887561">
    <property type="component" value="Unplaced"/>
</dbReference>
<dbReference type="SUPFAM" id="SSF81321">
    <property type="entry name" value="Family A G protein-coupled receptor-like"/>
    <property type="match status" value="1"/>
</dbReference>
<accession>A0A915M932</accession>
<evidence type="ECO:0000313" key="7">
    <source>
        <dbReference type="Proteomes" id="UP000887561"/>
    </source>
</evidence>
<evidence type="ECO:0000256" key="4">
    <source>
        <dbReference type="ARBA" id="ARBA00023136"/>
    </source>
</evidence>
<evidence type="ECO:0000256" key="5">
    <source>
        <dbReference type="SAM" id="Phobius"/>
    </source>
</evidence>
<evidence type="ECO:0000256" key="3">
    <source>
        <dbReference type="ARBA" id="ARBA00022989"/>
    </source>
</evidence>
<keyword evidence="4 5" id="KW-0472">Membrane</keyword>
<comment type="subcellular location">
    <subcellularLocation>
        <location evidence="1">Membrane</location>
    </subcellularLocation>
</comment>
<name>A0A915M932_MELJA</name>
<dbReference type="PROSITE" id="PS50262">
    <property type="entry name" value="G_PROTEIN_RECEP_F1_2"/>
    <property type="match status" value="1"/>
</dbReference>
<feature type="domain" description="G-protein coupled receptors family 1 profile" evidence="6">
    <location>
        <begin position="1"/>
        <end position="141"/>
    </location>
</feature>
<keyword evidence="7" id="KW-1185">Reference proteome</keyword>
<keyword evidence="3 5" id="KW-1133">Transmembrane helix</keyword>
<reference evidence="8" key="1">
    <citation type="submission" date="2022-11" db="UniProtKB">
        <authorList>
            <consortium name="WormBaseParasite"/>
        </authorList>
    </citation>
    <scope>IDENTIFICATION</scope>
</reference>
<evidence type="ECO:0000259" key="6">
    <source>
        <dbReference type="PROSITE" id="PS50262"/>
    </source>
</evidence>
<dbReference type="InterPro" id="IPR017452">
    <property type="entry name" value="GPCR_Rhodpsn_7TM"/>
</dbReference>
<dbReference type="GO" id="GO:0016020">
    <property type="term" value="C:membrane"/>
    <property type="evidence" value="ECO:0007669"/>
    <property type="project" value="UniProtKB-SubCell"/>
</dbReference>
<dbReference type="AlphaFoldDB" id="A0A915M932"/>